<reference evidence="2" key="1">
    <citation type="submission" date="2021-01" db="EMBL/GenBank/DDBJ databases">
        <authorList>
            <person name="Corre E."/>
            <person name="Pelletier E."/>
            <person name="Niang G."/>
            <person name="Scheremetjew M."/>
            <person name="Finn R."/>
            <person name="Kale V."/>
            <person name="Holt S."/>
            <person name="Cochrane G."/>
            <person name="Meng A."/>
            <person name="Brown T."/>
            <person name="Cohen L."/>
        </authorList>
    </citation>
    <scope>NUCLEOTIDE SEQUENCE</scope>
    <source>
        <strain evidence="2">10249 10 AB</strain>
    </source>
</reference>
<proteinExistence type="predicted"/>
<evidence type="ECO:0000256" key="1">
    <source>
        <dbReference type="SAM" id="MobiDB-lite"/>
    </source>
</evidence>
<evidence type="ECO:0000313" key="2">
    <source>
        <dbReference type="EMBL" id="CAE0723896.1"/>
    </source>
</evidence>
<organism evidence="2">
    <name type="scientific">Pseudo-nitzschia australis</name>
    <dbReference type="NCBI Taxonomy" id="44445"/>
    <lineage>
        <taxon>Eukaryota</taxon>
        <taxon>Sar</taxon>
        <taxon>Stramenopiles</taxon>
        <taxon>Ochrophyta</taxon>
        <taxon>Bacillariophyta</taxon>
        <taxon>Bacillariophyceae</taxon>
        <taxon>Bacillariophycidae</taxon>
        <taxon>Bacillariales</taxon>
        <taxon>Bacillariaceae</taxon>
        <taxon>Pseudo-nitzschia</taxon>
    </lineage>
</organism>
<feature type="region of interest" description="Disordered" evidence="1">
    <location>
        <begin position="1"/>
        <end position="80"/>
    </location>
</feature>
<name>A0A7S4AQW9_9STRA</name>
<feature type="compositionally biased region" description="Basic and acidic residues" evidence="1">
    <location>
        <begin position="266"/>
        <end position="284"/>
    </location>
</feature>
<feature type="region of interest" description="Disordered" evidence="1">
    <location>
        <begin position="201"/>
        <end position="238"/>
    </location>
</feature>
<sequence length="301" mass="33384">MMDDRQMPHAGQHGVFFRPYDGSTCRKQKKRGQPGPLATKVQNTGAKHRPGTKLARIPFSQTGPCTNYSREKPRFGAPGRAGPGRRVVCGAFLLGRAATASNQKAPNRNHTIGARRAASGIAISCARQRNARGREMGARLLVAETKGPFSPLKIQALPGKNAPRVRCFPGCPPPRRTPRCLPDVPPGVLFYGPRVRGVHRPANAPRVRDGWNSGTPRARQTFRLERAGPRGRNGSWNFGKNGGHRVVLRRAVELCRKCTKKKPFRKTTDHATDKRARDRHDTRVDLPNPKQDSDGLLWWNE</sequence>
<dbReference type="EMBL" id="HBIX01024048">
    <property type="protein sequence ID" value="CAE0723896.1"/>
    <property type="molecule type" value="Transcribed_RNA"/>
</dbReference>
<gene>
    <name evidence="2" type="ORF">PAUS00366_LOCUS16652</name>
</gene>
<feature type="compositionally biased region" description="Polar residues" evidence="1">
    <location>
        <begin position="59"/>
        <end position="68"/>
    </location>
</feature>
<dbReference type="AlphaFoldDB" id="A0A7S4AQW9"/>
<protein>
    <submittedName>
        <fullName evidence="2">Uncharacterized protein</fullName>
    </submittedName>
</protein>
<feature type="region of interest" description="Disordered" evidence="1">
    <location>
        <begin position="262"/>
        <end position="301"/>
    </location>
</feature>
<accession>A0A7S4AQW9</accession>